<evidence type="ECO:0008006" key="3">
    <source>
        <dbReference type="Google" id="ProtNLM"/>
    </source>
</evidence>
<gene>
    <name evidence="1" type="ORF">CDL12_20956</name>
</gene>
<evidence type="ECO:0000313" key="1">
    <source>
        <dbReference type="EMBL" id="PIN06501.1"/>
    </source>
</evidence>
<accession>A0A2G9GMH7</accession>
<protein>
    <recommendedName>
        <fullName evidence="3">Protein PEP-RELATED DEVELOPMENT ARRESTED 1, chloroplastic</fullName>
    </recommendedName>
</protein>
<keyword evidence="2" id="KW-1185">Reference proteome</keyword>
<dbReference type="GO" id="GO:0042644">
    <property type="term" value="C:chloroplast nucleoid"/>
    <property type="evidence" value="ECO:0007669"/>
    <property type="project" value="InterPro"/>
</dbReference>
<reference evidence="2" key="1">
    <citation type="journal article" date="2018" name="Gigascience">
        <title>Genome assembly of the Pink Ipe (Handroanthus impetiginosus, Bignoniaceae), a highly valued, ecologically keystone Neotropical timber forest tree.</title>
        <authorList>
            <person name="Silva-Junior O.B."/>
            <person name="Grattapaglia D."/>
            <person name="Novaes E."/>
            <person name="Collevatti R.G."/>
        </authorList>
    </citation>
    <scope>NUCLEOTIDE SEQUENCE [LARGE SCALE GENOMIC DNA]</scope>
    <source>
        <strain evidence="2">cv. UFG-1</strain>
    </source>
</reference>
<evidence type="ECO:0000313" key="2">
    <source>
        <dbReference type="Proteomes" id="UP000231279"/>
    </source>
</evidence>
<dbReference type="InterPro" id="IPR038961">
    <property type="entry name" value="PRDA1"/>
</dbReference>
<proteinExistence type="predicted"/>
<comment type="caution">
    <text evidence="1">The sequence shown here is derived from an EMBL/GenBank/DDBJ whole genome shotgun (WGS) entry which is preliminary data.</text>
</comment>
<dbReference type="Proteomes" id="UP000231279">
    <property type="component" value="Unassembled WGS sequence"/>
</dbReference>
<dbReference type="PANTHER" id="PTHR37262">
    <property type="entry name" value="PROTEIN PEP-RELATED DEVELOPMENT ARRESTED 1, CHLOROPLASTIC"/>
    <property type="match status" value="1"/>
</dbReference>
<name>A0A2G9GMH7_9LAMI</name>
<dbReference type="OrthoDB" id="2015968at2759"/>
<dbReference type="GO" id="GO:0006355">
    <property type="term" value="P:regulation of DNA-templated transcription"/>
    <property type="evidence" value="ECO:0007669"/>
    <property type="project" value="InterPro"/>
</dbReference>
<sequence length="390" mass="42907">MASASFPTITLSSTSFSNSNPSMFLRRRYHFNLKQFSKRPKFAVLCAAHVGPAEGYPMDEFFTNDDINTKGTEDKKWSAAQYEALLKGGEQVTSVLEEMAKLLEDMNMDEASEEVAVQLAAQGVIGKRVDQMESGFMMALDYMIQLAEKDQDDKRKSLLEVIKETVLSHLTKQCPPHVQVIGLLCRTPQKESRHELLRRVAAGGGVFQGENGTKVHLPGANLNDIANQADDLLETMEARPVIPDRKLLARLVLVREEARNMMGGGILDERNDRGLNTLPESEVNFLTKLVALRPGKTVRGMIKNVMQGKDEGTDNSESEDGVVGEKVSGGIAGRASITGRKPLPVRPGMFLETVSKVLGGIYAGNISGITAQHLEWVHQNTLQILQEIAF</sequence>
<dbReference type="PANTHER" id="PTHR37262:SF1">
    <property type="entry name" value="PROTEIN PEP-RELATED DEVELOPMENT ARRESTED 1, CHLOROPLASTIC"/>
    <property type="match status" value="1"/>
</dbReference>
<dbReference type="EMBL" id="NKXS01004402">
    <property type="protein sequence ID" value="PIN06501.1"/>
    <property type="molecule type" value="Genomic_DNA"/>
</dbReference>
<dbReference type="STRING" id="429701.A0A2G9GMH7"/>
<dbReference type="AlphaFoldDB" id="A0A2G9GMH7"/>
<organism evidence="1 2">
    <name type="scientific">Handroanthus impetiginosus</name>
    <dbReference type="NCBI Taxonomy" id="429701"/>
    <lineage>
        <taxon>Eukaryota</taxon>
        <taxon>Viridiplantae</taxon>
        <taxon>Streptophyta</taxon>
        <taxon>Embryophyta</taxon>
        <taxon>Tracheophyta</taxon>
        <taxon>Spermatophyta</taxon>
        <taxon>Magnoliopsida</taxon>
        <taxon>eudicotyledons</taxon>
        <taxon>Gunneridae</taxon>
        <taxon>Pentapetalae</taxon>
        <taxon>asterids</taxon>
        <taxon>lamiids</taxon>
        <taxon>Lamiales</taxon>
        <taxon>Bignoniaceae</taxon>
        <taxon>Crescentiina</taxon>
        <taxon>Tabebuia alliance</taxon>
        <taxon>Handroanthus</taxon>
    </lineage>
</organism>